<evidence type="ECO:0000313" key="2">
    <source>
        <dbReference type="EMBL" id="KAH3824071.1"/>
    </source>
</evidence>
<accession>A0A9D4GUR8</accession>
<proteinExistence type="predicted"/>
<gene>
    <name evidence="2" type="ORF">DPMN_125899</name>
</gene>
<protein>
    <submittedName>
        <fullName evidence="2">Uncharacterized protein</fullName>
    </submittedName>
</protein>
<dbReference type="Proteomes" id="UP000828390">
    <property type="component" value="Unassembled WGS sequence"/>
</dbReference>
<reference evidence="2" key="1">
    <citation type="journal article" date="2019" name="bioRxiv">
        <title>The Genome of the Zebra Mussel, Dreissena polymorpha: A Resource for Invasive Species Research.</title>
        <authorList>
            <person name="McCartney M.A."/>
            <person name="Auch B."/>
            <person name="Kono T."/>
            <person name="Mallez S."/>
            <person name="Zhang Y."/>
            <person name="Obille A."/>
            <person name="Becker A."/>
            <person name="Abrahante J.E."/>
            <person name="Garbe J."/>
            <person name="Badalamenti J.P."/>
            <person name="Herman A."/>
            <person name="Mangelson H."/>
            <person name="Liachko I."/>
            <person name="Sullivan S."/>
            <person name="Sone E.D."/>
            <person name="Koren S."/>
            <person name="Silverstein K.A.T."/>
            <person name="Beckman K.B."/>
            <person name="Gohl D.M."/>
        </authorList>
    </citation>
    <scope>NUCLEOTIDE SEQUENCE</scope>
    <source>
        <strain evidence="2">Duluth1</strain>
        <tissue evidence="2">Whole animal</tissue>
    </source>
</reference>
<dbReference type="EMBL" id="JAIWYP010000005">
    <property type="protein sequence ID" value="KAH3824071.1"/>
    <property type="molecule type" value="Genomic_DNA"/>
</dbReference>
<feature type="region of interest" description="Disordered" evidence="1">
    <location>
        <begin position="171"/>
        <end position="191"/>
    </location>
</feature>
<feature type="compositionally biased region" description="Polar residues" evidence="1">
    <location>
        <begin position="21"/>
        <end position="43"/>
    </location>
</feature>
<comment type="caution">
    <text evidence="2">The sequence shown here is derived from an EMBL/GenBank/DDBJ whole genome shotgun (WGS) entry which is preliminary data.</text>
</comment>
<reference evidence="2" key="2">
    <citation type="submission" date="2020-11" db="EMBL/GenBank/DDBJ databases">
        <authorList>
            <person name="McCartney M.A."/>
            <person name="Auch B."/>
            <person name="Kono T."/>
            <person name="Mallez S."/>
            <person name="Becker A."/>
            <person name="Gohl D.M."/>
            <person name="Silverstein K.A.T."/>
            <person name="Koren S."/>
            <person name="Bechman K.B."/>
            <person name="Herman A."/>
            <person name="Abrahante J.E."/>
            <person name="Garbe J."/>
        </authorList>
    </citation>
    <scope>NUCLEOTIDE SEQUENCE</scope>
    <source>
        <strain evidence="2">Duluth1</strain>
        <tissue evidence="2">Whole animal</tissue>
    </source>
</reference>
<organism evidence="2 3">
    <name type="scientific">Dreissena polymorpha</name>
    <name type="common">Zebra mussel</name>
    <name type="synonym">Mytilus polymorpha</name>
    <dbReference type="NCBI Taxonomy" id="45954"/>
    <lineage>
        <taxon>Eukaryota</taxon>
        <taxon>Metazoa</taxon>
        <taxon>Spiralia</taxon>
        <taxon>Lophotrochozoa</taxon>
        <taxon>Mollusca</taxon>
        <taxon>Bivalvia</taxon>
        <taxon>Autobranchia</taxon>
        <taxon>Heteroconchia</taxon>
        <taxon>Euheterodonta</taxon>
        <taxon>Imparidentia</taxon>
        <taxon>Neoheterodontei</taxon>
        <taxon>Myida</taxon>
        <taxon>Dreissenoidea</taxon>
        <taxon>Dreissenidae</taxon>
        <taxon>Dreissena</taxon>
    </lineage>
</organism>
<evidence type="ECO:0000256" key="1">
    <source>
        <dbReference type="SAM" id="MobiDB-lite"/>
    </source>
</evidence>
<sequence length="207" mass="21948">MGGFEQHLIGSGSPVRLDTSVLLNDSTKMSTQSPDSVSGTNKANALDGKPTSNQPDTASLDRKVHESNSHMEVIVAQASQSEAAAKVTQMMGGPHDVPVVNSPSIDVNDTHINIPRAHDIFTTQTETEDSVVVSHPVDQTLELQVLNLLSGQQGFNATDGAHSAAILDQNVTTSTPSPTIPPRRNAELQNFGKNFLSGLKSSLRSKS</sequence>
<keyword evidence="3" id="KW-1185">Reference proteome</keyword>
<dbReference type="AlphaFoldDB" id="A0A9D4GUR8"/>
<evidence type="ECO:0000313" key="3">
    <source>
        <dbReference type="Proteomes" id="UP000828390"/>
    </source>
</evidence>
<feature type="region of interest" description="Disordered" evidence="1">
    <location>
        <begin position="1"/>
        <end position="65"/>
    </location>
</feature>
<name>A0A9D4GUR8_DREPO</name>